<feature type="signal peptide" evidence="1">
    <location>
        <begin position="1"/>
        <end position="26"/>
    </location>
</feature>
<dbReference type="Proteomes" id="UP000218418">
    <property type="component" value="Chromosome"/>
</dbReference>
<feature type="domain" description="Beta-lactamase-related" evidence="2">
    <location>
        <begin position="303"/>
        <end position="567"/>
    </location>
</feature>
<accession>A0A1Z4LRA5</accession>
<dbReference type="PANTHER" id="PTHR46520">
    <property type="entry name" value="SERINE BETA-LACTAMASE-LIKE PROTEIN LACTB, MITOCHONDRIAL"/>
    <property type="match status" value="1"/>
</dbReference>
<organism evidence="3 4">
    <name type="scientific">Calothrix parasitica NIES-267</name>
    <dbReference type="NCBI Taxonomy" id="1973488"/>
    <lineage>
        <taxon>Bacteria</taxon>
        <taxon>Bacillati</taxon>
        <taxon>Cyanobacteriota</taxon>
        <taxon>Cyanophyceae</taxon>
        <taxon>Nostocales</taxon>
        <taxon>Calotrichaceae</taxon>
        <taxon>Calothrix</taxon>
    </lineage>
</organism>
<keyword evidence="1" id="KW-0732">Signal</keyword>
<dbReference type="Gene3D" id="3.40.710.10">
    <property type="entry name" value="DD-peptidase/beta-lactamase superfamily"/>
    <property type="match status" value="1"/>
</dbReference>
<name>A0A1Z4LRA5_9CYAN</name>
<dbReference type="EMBL" id="AP018227">
    <property type="protein sequence ID" value="BAY83691.1"/>
    <property type="molecule type" value="Genomic_DNA"/>
</dbReference>
<keyword evidence="4" id="KW-1185">Reference proteome</keyword>
<feature type="chain" id="PRO_5012170458" evidence="1">
    <location>
        <begin position="27"/>
        <end position="617"/>
    </location>
</feature>
<dbReference type="AlphaFoldDB" id="A0A1Z4LRA5"/>
<evidence type="ECO:0000313" key="4">
    <source>
        <dbReference type="Proteomes" id="UP000218418"/>
    </source>
</evidence>
<dbReference type="Pfam" id="PF17660">
    <property type="entry name" value="BTRD1"/>
    <property type="match status" value="5"/>
</dbReference>
<dbReference type="Pfam" id="PF00144">
    <property type="entry name" value="Beta-lactamase"/>
    <property type="match status" value="1"/>
</dbReference>
<gene>
    <name evidence="3" type="ORF">NIES267_31820</name>
</gene>
<sequence>MKLTNVVTSIAIGLALSTIASNPVFAGTISDSNDVDWSSIRGLSSNAFGKYFQKKKSQGYRVIDIEVDKIGGQTRYSAIYQKNTDKRGWASLRNLTHEQFSQKWKDYRAKGYRLIDQEAYKIGSQRRYAGVWEENKEKLGWVSYRNVDSSEFSKRFNQYKNQGYRIVDVEAYPSGGKTKYSAIWVKNTDNLGWKELRDMSKSTYGAKFKEFKQQGYRVLDIESYKQGSTQKYAAIWVKNTNGRGWAARRDMDANWFGNWWKTYKDEGYRLVDFEAYPTAQGTRYAGVWRQNGSRLNWSGKTAVDNAIKQYKNENKLAGISVAIARNGKIIYSRGFGFADIENKKVYSADTISRHASVSKLVTALLTMRLLDLNQISLDKPTRSYVPSLPNHHTHTVEQLMRHRSGIRHYRGSKRTNCEVPNNSAWKDSSNTQYSTATQAATLFQDNPLMFSPDSKRCYTTHGYTVLGAALEGATNKSFSGLIKREINQRLNIPTLKPEFRNQSNPERAKIYSLSNGKIVPATRDNLSWKYPGGGLESSAIDLTRLGMKVLDGSFVSEKSLNTYSTKNKLSHNGSQRGAKSNWQINRSNKTVISVLTNQSSGKPGELTKTIESILQNN</sequence>
<dbReference type="GO" id="GO:0019216">
    <property type="term" value="P:regulation of lipid metabolic process"/>
    <property type="evidence" value="ECO:0007669"/>
    <property type="project" value="TreeGrafter"/>
</dbReference>
<reference evidence="3 4" key="1">
    <citation type="submission" date="2017-06" db="EMBL/GenBank/DDBJ databases">
        <title>Genome sequencing of cyanobaciteial culture collection at National Institute for Environmental Studies (NIES).</title>
        <authorList>
            <person name="Hirose Y."/>
            <person name="Shimura Y."/>
            <person name="Fujisawa T."/>
            <person name="Nakamura Y."/>
            <person name="Kawachi M."/>
        </authorList>
    </citation>
    <scope>NUCLEOTIDE SEQUENCE [LARGE SCALE GENOMIC DNA]</scope>
    <source>
        <strain evidence="3 4">NIES-267</strain>
    </source>
</reference>
<evidence type="ECO:0000313" key="3">
    <source>
        <dbReference type="EMBL" id="BAY83691.1"/>
    </source>
</evidence>
<dbReference type="InterPro" id="IPR012338">
    <property type="entry name" value="Beta-lactam/transpept-like"/>
</dbReference>
<dbReference type="PANTHER" id="PTHR46520:SF1">
    <property type="entry name" value="SERINE BETA-LACTAMASE-LIKE PROTEIN LACTB, MITOCHONDRIAL"/>
    <property type="match status" value="1"/>
</dbReference>
<evidence type="ECO:0000259" key="2">
    <source>
        <dbReference type="Pfam" id="PF00144"/>
    </source>
</evidence>
<dbReference type="GO" id="GO:0006508">
    <property type="term" value="P:proteolysis"/>
    <property type="evidence" value="ECO:0007669"/>
    <property type="project" value="TreeGrafter"/>
</dbReference>
<dbReference type="InterPro" id="IPR052794">
    <property type="entry name" value="Mito_Ser_Protease_LACTB"/>
</dbReference>
<dbReference type="InterPro" id="IPR001466">
    <property type="entry name" value="Beta-lactam-related"/>
</dbReference>
<proteinExistence type="predicted"/>
<evidence type="ECO:0000256" key="1">
    <source>
        <dbReference type="SAM" id="SignalP"/>
    </source>
</evidence>
<dbReference type="SUPFAM" id="SSF56601">
    <property type="entry name" value="beta-lactamase/transpeptidase-like"/>
    <property type="match status" value="1"/>
</dbReference>
<dbReference type="OrthoDB" id="9797709at2"/>
<dbReference type="InterPro" id="IPR049511">
    <property type="entry name" value="PGH-like_rpt"/>
</dbReference>
<protein>
    <submittedName>
        <fullName evidence="3">Beta-lactamase</fullName>
    </submittedName>
</protein>
<dbReference type="GO" id="GO:0008233">
    <property type="term" value="F:peptidase activity"/>
    <property type="evidence" value="ECO:0007669"/>
    <property type="project" value="TreeGrafter"/>
</dbReference>